<evidence type="ECO:0000256" key="1">
    <source>
        <dbReference type="ARBA" id="ARBA00004141"/>
    </source>
</evidence>
<feature type="transmembrane region" description="Helical" evidence="6">
    <location>
        <begin position="142"/>
        <end position="163"/>
    </location>
</feature>
<dbReference type="SUPFAM" id="SSF103473">
    <property type="entry name" value="MFS general substrate transporter"/>
    <property type="match status" value="1"/>
</dbReference>
<feature type="transmembrane region" description="Helical" evidence="6">
    <location>
        <begin position="308"/>
        <end position="328"/>
    </location>
</feature>
<keyword evidence="3 6" id="KW-0812">Transmembrane</keyword>
<reference evidence="8 9" key="1">
    <citation type="submission" date="2024-04" db="EMBL/GenBank/DDBJ databases">
        <title>Draft genome sequence of Pseudoxanthomonas putridarboris WD12.</title>
        <authorList>
            <person name="Oh J."/>
        </authorList>
    </citation>
    <scope>NUCLEOTIDE SEQUENCE [LARGE SCALE GENOMIC DNA]</scope>
    <source>
        <strain evidence="8 9">WD12</strain>
    </source>
</reference>
<accession>A0ABU9J339</accession>
<feature type="transmembrane region" description="Helical" evidence="6">
    <location>
        <begin position="81"/>
        <end position="98"/>
    </location>
</feature>
<dbReference type="RefSeq" id="WP_341725982.1">
    <property type="nucleotide sequence ID" value="NZ_JBBWWT010000004.1"/>
</dbReference>
<evidence type="ECO:0000259" key="7">
    <source>
        <dbReference type="PROSITE" id="PS50850"/>
    </source>
</evidence>
<evidence type="ECO:0000313" key="9">
    <source>
        <dbReference type="Proteomes" id="UP001459204"/>
    </source>
</evidence>
<evidence type="ECO:0000256" key="5">
    <source>
        <dbReference type="ARBA" id="ARBA00023136"/>
    </source>
</evidence>
<feature type="transmembrane region" description="Helical" evidence="6">
    <location>
        <begin position="335"/>
        <end position="353"/>
    </location>
</feature>
<dbReference type="InterPro" id="IPR011701">
    <property type="entry name" value="MFS"/>
</dbReference>
<proteinExistence type="predicted"/>
<dbReference type="PROSITE" id="PS50850">
    <property type="entry name" value="MFS"/>
    <property type="match status" value="1"/>
</dbReference>
<sequence>MTPKPQLSFWQIWNMSFGFLGIQFGFALQGGFMSRIFQTLGAEKDSLPLLWIAAPLTGLLVQPIIGWFSDRTWHPLLGRRRPYFLIGAVLSSIALVFMPHSPALWVAAGLLWVLDASINISMEPFRALVADKLPEQQRSYGFVLQTLIIGIGTWVASNLPWFVAQMGVPNEAGPGVVPPSVKIAFAIGAFVFMASILVTVFTTREYPPEDLEAFRREKRDQGNFIAGIVHHVAHMPAQMRRLGAVQFFSWLAFFAMWSMATPGLTEHVFKAPAPDPAAFDMSVPAQAAAFQSANAAFQNAADLVGSYMGYYGLSSMLVALLLSFYAARFPLNRKAVHFGSLLLGGIGFLSMWFVPQPSWLILSFALVGVSWASILSMPYALLSSHVPADRMGIYMGIFNMFIVIPQIVAATLLGPALRHFFGNQPIYALVISGASLVVGALCLARVREAAYQDTPTAHLQQVH</sequence>
<feature type="transmembrane region" description="Helical" evidence="6">
    <location>
        <begin position="183"/>
        <end position="201"/>
    </location>
</feature>
<dbReference type="PANTHER" id="PTHR19432">
    <property type="entry name" value="SUGAR TRANSPORTER"/>
    <property type="match status" value="1"/>
</dbReference>
<keyword evidence="2" id="KW-0813">Transport</keyword>
<dbReference type="InterPro" id="IPR036259">
    <property type="entry name" value="MFS_trans_sf"/>
</dbReference>
<evidence type="ECO:0000256" key="2">
    <source>
        <dbReference type="ARBA" id="ARBA00022448"/>
    </source>
</evidence>
<feature type="transmembrane region" description="Helical" evidence="6">
    <location>
        <begin position="242"/>
        <end position="260"/>
    </location>
</feature>
<dbReference type="Gene3D" id="1.20.1250.20">
    <property type="entry name" value="MFS general substrate transporter like domains"/>
    <property type="match status" value="2"/>
</dbReference>
<organism evidence="8 9">
    <name type="scientific">Pseudoxanthomonas putridarboris</name>
    <dbReference type="NCBI Taxonomy" id="752605"/>
    <lineage>
        <taxon>Bacteria</taxon>
        <taxon>Pseudomonadati</taxon>
        <taxon>Pseudomonadota</taxon>
        <taxon>Gammaproteobacteria</taxon>
        <taxon>Lysobacterales</taxon>
        <taxon>Lysobacteraceae</taxon>
        <taxon>Pseudoxanthomonas</taxon>
    </lineage>
</organism>
<keyword evidence="9" id="KW-1185">Reference proteome</keyword>
<feature type="transmembrane region" description="Helical" evidence="6">
    <location>
        <begin position="12"/>
        <end position="37"/>
    </location>
</feature>
<feature type="domain" description="Major facilitator superfamily (MFS) profile" evidence="7">
    <location>
        <begin position="251"/>
        <end position="463"/>
    </location>
</feature>
<evidence type="ECO:0000313" key="8">
    <source>
        <dbReference type="EMBL" id="MEL1264796.1"/>
    </source>
</evidence>
<feature type="transmembrane region" description="Helical" evidence="6">
    <location>
        <begin position="359"/>
        <end position="381"/>
    </location>
</feature>
<protein>
    <submittedName>
        <fullName evidence="8">MFS transporter</fullName>
    </submittedName>
</protein>
<feature type="transmembrane region" description="Helical" evidence="6">
    <location>
        <begin position="49"/>
        <end position="69"/>
    </location>
</feature>
<keyword evidence="4 6" id="KW-1133">Transmembrane helix</keyword>
<dbReference type="InterPro" id="IPR020846">
    <property type="entry name" value="MFS_dom"/>
</dbReference>
<dbReference type="EMBL" id="JBBWWT010000004">
    <property type="protein sequence ID" value="MEL1264796.1"/>
    <property type="molecule type" value="Genomic_DNA"/>
</dbReference>
<name>A0ABU9J339_9GAMM</name>
<comment type="caution">
    <text evidence="8">The sequence shown here is derived from an EMBL/GenBank/DDBJ whole genome shotgun (WGS) entry which is preliminary data.</text>
</comment>
<feature type="transmembrane region" description="Helical" evidence="6">
    <location>
        <begin position="104"/>
        <end position="122"/>
    </location>
</feature>
<gene>
    <name evidence="8" type="ORF">AAD027_10510</name>
</gene>
<dbReference type="Proteomes" id="UP001459204">
    <property type="component" value="Unassembled WGS sequence"/>
</dbReference>
<evidence type="ECO:0000256" key="6">
    <source>
        <dbReference type="SAM" id="Phobius"/>
    </source>
</evidence>
<dbReference type="Pfam" id="PF07690">
    <property type="entry name" value="MFS_1"/>
    <property type="match status" value="1"/>
</dbReference>
<dbReference type="PANTHER" id="PTHR19432:SF35">
    <property type="entry name" value="SOLUTE CARRIER FAMILY 45 MEMBER 3 ISOFORM X1"/>
    <property type="match status" value="1"/>
</dbReference>
<feature type="transmembrane region" description="Helical" evidence="6">
    <location>
        <begin position="393"/>
        <end position="414"/>
    </location>
</feature>
<feature type="transmembrane region" description="Helical" evidence="6">
    <location>
        <begin position="426"/>
        <end position="444"/>
    </location>
</feature>
<comment type="subcellular location">
    <subcellularLocation>
        <location evidence="1">Membrane</location>
        <topology evidence="1">Multi-pass membrane protein</topology>
    </subcellularLocation>
</comment>
<evidence type="ECO:0000256" key="3">
    <source>
        <dbReference type="ARBA" id="ARBA00022692"/>
    </source>
</evidence>
<keyword evidence="5 6" id="KW-0472">Membrane</keyword>
<evidence type="ECO:0000256" key="4">
    <source>
        <dbReference type="ARBA" id="ARBA00022989"/>
    </source>
</evidence>